<proteinExistence type="predicted"/>
<reference evidence="1 2" key="1">
    <citation type="submission" date="2019-03" db="EMBL/GenBank/DDBJ databases">
        <title>Genomic Encyclopedia of Type Strains, Phase IV (KMG-IV): sequencing the most valuable type-strain genomes for metagenomic binning, comparative biology and taxonomic classification.</title>
        <authorList>
            <person name="Goeker M."/>
        </authorList>
    </citation>
    <scope>NUCLEOTIDE SEQUENCE [LARGE SCALE GENOMIC DNA]</scope>
    <source>
        <strain evidence="1 2">DSM 28559</strain>
    </source>
</reference>
<dbReference type="Proteomes" id="UP000295711">
    <property type="component" value="Unassembled WGS sequence"/>
</dbReference>
<comment type="caution">
    <text evidence="1">The sequence shown here is derived from an EMBL/GenBank/DDBJ whole genome shotgun (WGS) entry which is preliminary data.</text>
</comment>
<keyword evidence="2" id="KW-1185">Reference proteome</keyword>
<name>A0A4R2LJE8_9FIRM</name>
<dbReference type="EMBL" id="SLXA01000003">
    <property type="protein sequence ID" value="TCO85418.1"/>
    <property type="molecule type" value="Genomic_DNA"/>
</dbReference>
<dbReference type="RefSeq" id="WP_132089673.1">
    <property type="nucleotide sequence ID" value="NZ_JANKAQ010000003.1"/>
</dbReference>
<protein>
    <recommendedName>
        <fullName evidence="3">GNAT family acetyltransferase</fullName>
    </recommendedName>
</protein>
<evidence type="ECO:0008006" key="3">
    <source>
        <dbReference type="Google" id="ProtNLM"/>
    </source>
</evidence>
<organism evidence="1 2">
    <name type="scientific">Frisingicoccus caecimuris</name>
    <dbReference type="NCBI Taxonomy" id="1796636"/>
    <lineage>
        <taxon>Bacteria</taxon>
        <taxon>Bacillati</taxon>
        <taxon>Bacillota</taxon>
        <taxon>Clostridia</taxon>
        <taxon>Lachnospirales</taxon>
        <taxon>Lachnospiraceae</taxon>
        <taxon>Frisingicoccus</taxon>
    </lineage>
</organism>
<accession>A0A4R2LJE8</accession>
<dbReference type="OrthoDB" id="1768345at2"/>
<dbReference type="AlphaFoldDB" id="A0A4R2LJE8"/>
<evidence type="ECO:0000313" key="1">
    <source>
        <dbReference type="EMBL" id="TCO85418.1"/>
    </source>
</evidence>
<gene>
    <name evidence="1" type="ORF">EV212_103139</name>
</gene>
<sequence>MIDIKDVMPISFLKKEPFTGSYQGMRYRMEKSEIPLAENSEEKKIVLKICIWPQPFCFDKTDETKKTWETFEFSPEGLTQAVNWLNIKYKDEKERWTRD</sequence>
<evidence type="ECO:0000313" key="2">
    <source>
        <dbReference type="Proteomes" id="UP000295711"/>
    </source>
</evidence>